<dbReference type="SUPFAM" id="SSF54427">
    <property type="entry name" value="NTF2-like"/>
    <property type="match status" value="1"/>
</dbReference>
<dbReference type="RefSeq" id="WP_089877957.1">
    <property type="nucleotide sequence ID" value="NZ_FOYS01000002.1"/>
</dbReference>
<evidence type="ECO:0008006" key="3">
    <source>
        <dbReference type="Google" id="ProtNLM"/>
    </source>
</evidence>
<organism evidence="1 2">
    <name type="scientific">Halogeometricum limi</name>
    <dbReference type="NCBI Taxonomy" id="555875"/>
    <lineage>
        <taxon>Archaea</taxon>
        <taxon>Methanobacteriati</taxon>
        <taxon>Methanobacteriota</taxon>
        <taxon>Stenosarchaea group</taxon>
        <taxon>Halobacteria</taxon>
        <taxon>Halobacteriales</taxon>
        <taxon>Haloferacaceae</taxon>
        <taxon>Halogeometricum</taxon>
    </lineage>
</organism>
<dbReference type="PANTHER" id="PTHR38436:SF1">
    <property type="entry name" value="ESTER CYCLASE"/>
    <property type="match status" value="1"/>
</dbReference>
<protein>
    <recommendedName>
        <fullName evidence="3">SnoaL-like polyketide cyclase</fullName>
    </recommendedName>
</protein>
<dbReference type="PANTHER" id="PTHR38436">
    <property type="entry name" value="POLYKETIDE CYCLASE SNOAL-LIKE DOMAIN"/>
    <property type="match status" value="1"/>
</dbReference>
<dbReference type="EMBL" id="FOYS01000002">
    <property type="protein sequence ID" value="SFR43020.1"/>
    <property type="molecule type" value="Genomic_DNA"/>
</dbReference>
<gene>
    <name evidence="1" type="ORF">SAMN04488124_1225</name>
</gene>
<dbReference type="Proteomes" id="UP000243250">
    <property type="component" value="Unassembled WGS sequence"/>
</dbReference>
<dbReference type="AlphaFoldDB" id="A0A1I6GLH0"/>
<reference evidence="2" key="1">
    <citation type="submission" date="2016-10" db="EMBL/GenBank/DDBJ databases">
        <authorList>
            <person name="Varghese N."/>
            <person name="Submissions S."/>
        </authorList>
    </citation>
    <scope>NUCLEOTIDE SEQUENCE [LARGE SCALE GENOMIC DNA]</scope>
    <source>
        <strain evidence="2">CGMCC 1.8711</strain>
    </source>
</reference>
<accession>A0A1I6GLH0</accession>
<evidence type="ECO:0000313" key="2">
    <source>
        <dbReference type="Proteomes" id="UP000243250"/>
    </source>
</evidence>
<dbReference type="Pfam" id="PF07366">
    <property type="entry name" value="SnoaL"/>
    <property type="match status" value="1"/>
</dbReference>
<dbReference type="OrthoDB" id="288824at2157"/>
<dbReference type="Gene3D" id="3.10.450.50">
    <property type="match status" value="1"/>
</dbReference>
<keyword evidence="2" id="KW-1185">Reference proteome</keyword>
<name>A0A1I6GLH0_9EURY</name>
<sequence>MSTIESEAENRAVVRREIDEAWNGDDLDVLDELYAESVVVGTKRTGSEGPLVGREDIKSVHAEWDEGFPDASAEVNELAADGDVVFVWWTLRGTHRGTFRGVEPTGNEIAVDGFSFRRLRDGRVVELKDAASMATLVEQLGLELPLG</sequence>
<dbReference type="InterPro" id="IPR032710">
    <property type="entry name" value="NTF2-like_dom_sf"/>
</dbReference>
<proteinExistence type="predicted"/>
<dbReference type="GO" id="GO:0030638">
    <property type="term" value="P:polyketide metabolic process"/>
    <property type="evidence" value="ECO:0007669"/>
    <property type="project" value="InterPro"/>
</dbReference>
<evidence type="ECO:0000313" key="1">
    <source>
        <dbReference type="EMBL" id="SFR43020.1"/>
    </source>
</evidence>
<dbReference type="InterPro" id="IPR009959">
    <property type="entry name" value="Cyclase_SnoaL-like"/>
</dbReference>
<dbReference type="STRING" id="555875.SAMN04488124_1225"/>